<dbReference type="InterPro" id="IPR036397">
    <property type="entry name" value="RNaseH_sf"/>
</dbReference>
<name>A0ABD6F4D7_9BILA</name>
<accession>A0ABD6F4D7</accession>
<evidence type="ECO:0000313" key="3">
    <source>
        <dbReference type="Proteomes" id="UP001608902"/>
    </source>
</evidence>
<reference evidence="2 3" key="1">
    <citation type="submission" date="2024-08" db="EMBL/GenBank/DDBJ databases">
        <title>Gnathostoma spinigerum genome.</title>
        <authorList>
            <person name="Gonzalez-Bertolin B."/>
            <person name="Monzon S."/>
            <person name="Zaballos A."/>
            <person name="Jimenez P."/>
            <person name="Dekumyoy P."/>
            <person name="Varona S."/>
            <person name="Cuesta I."/>
            <person name="Sumanam S."/>
            <person name="Adisakwattana P."/>
            <person name="Gasser R.B."/>
            <person name="Hernandez-Gonzalez A."/>
            <person name="Young N.D."/>
            <person name="Perteguer M.J."/>
        </authorList>
    </citation>
    <scope>NUCLEOTIDE SEQUENCE [LARGE SCALE GENOMIC DNA]</scope>
    <source>
        <strain evidence="2">AL3</strain>
        <tissue evidence="2">Liver</tissue>
    </source>
</reference>
<proteinExistence type="predicted"/>
<gene>
    <name evidence="2" type="ORF">AB6A40_011466</name>
</gene>
<dbReference type="Pfam" id="PF05380">
    <property type="entry name" value="Peptidase_A17"/>
    <property type="match status" value="1"/>
</dbReference>
<dbReference type="PANTHER" id="PTHR47331:SF4">
    <property type="entry name" value="PEPTIDASE S1 DOMAIN-CONTAINING PROTEIN"/>
    <property type="match status" value="1"/>
</dbReference>
<protein>
    <recommendedName>
        <fullName evidence="1">Integrase zinc-binding domain-containing protein</fullName>
    </recommendedName>
</protein>
<dbReference type="InterPro" id="IPR008042">
    <property type="entry name" value="Retrotrans_Pao"/>
</dbReference>
<evidence type="ECO:0000313" key="2">
    <source>
        <dbReference type="EMBL" id="MFH4984757.1"/>
    </source>
</evidence>
<dbReference type="SUPFAM" id="SSF56672">
    <property type="entry name" value="DNA/RNA polymerases"/>
    <property type="match status" value="1"/>
</dbReference>
<dbReference type="Gene3D" id="3.30.420.10">
    <property type="entry name" value="Ribonuclease H-like superfamily/Ribonuclease H"/>
    <property type="match status" value="1"/>
</dbReference>
<feature type="non-terminal residue" evidence="2">
    <location>
        <position position="697"/>
    </location>
</feature>
<dbReference type="InterPro" id="IPR041588">
    <property type="entry name" value="Integrase_H2C2"/>
</dbReference>
<dbReference type="EMBL" id="JBGFUD010020834">
    <property type="protein sequence ID" value="MFH4984757.1"/>
    <property type="molecule type" value="Genomic_DNA"/>
</dbReference>
<evidence type="ECO:0000259" key="1">
    <source>
        <dbReference type="Pfam" id="PF17921"/>
    </source>
</evidence>
<dbReference type="Pfam" id="PF17921">
    <property type="entry name" value="Integrase_H2C2"/>
    <property type="match status" value="1"/>
</dbReference>
<dbReference type="Gene3D" id="1.10.340.70">
    <property type="match status" value="1"/>
</dbReference>
<dbReference type="InterPro" id="IPR043502">
    <property type="entry name" value="DNA/RNA_pol_sf"/>
</dbReference>
<feature type="domain" description="Integrase zinc-binding" evidence="1">
    <location>
        <begin position="596"/>
        <end position="650"/>
    </location>
</feature>
<dbReference type="PANTHER" id="PTHR47331">
    <property type="entry name" value="PHD-TYPE DOMAIN-CONTAINING PROTEIN"/>
    <property type="match status" value="1"/>
</dbReference>
<dbReference type="Proteomes" id="UP001608902">
    <property type="component" value="Unassembled WGS sequence"/>
</dbReference>
<keyword evidence="3" id="KW-1185">Reference proteome</keyword>
<organism evidence="2 3">
    <name type="scientific">Gnathostoma spinigerum</name>
    <dbReference type="NCBI Taxonomy" id="75299"/>
    <lineage>
        <taxon>Eukaryota</taxon>
        <taxon>Metazoa</taxon>
        <taxon>Ecdysozoa</taxon>
        <taxon>Nematoda</taxon>
        <taxon>Chromadorea</taxon>
        <taxon>Rhabditida</taxon>
        <taxon>Spirurina</taxon>
        <taxon>Gnathostomatomorpha</taxon>
        <taxon>Gnathostomatoidea</taxon>
        <taxon>Gnathostomatidae</taxon>
        <taxon>Gnathostoma</taxon>
    </lineage>
</organism>
<dbReference type="AlphaFoldDB" id="A0ABD6F4D7"/>
<comment type="caution">
    <text evidence="2">The sequence shown here is derived from an EMBL/GenBank/DDBJ whole genome shotgun (WGS) entry which is preliminary data.</text>
</comment>
<dbReference type="GO" id="GO:0006259">
    <property type="term" value="P:DNA metabolic process"/>
    <property type="evidence" value="ECO:0007669"/>
    <property type="project" value="UniProtKB-ARBA"/>
</dbReference>
<sequence>MPHQPVVRPGKGMTKVRTVHDASSKGKKEALSLNEVLLKGPLLVSSLCGILLRARLTKILITADVEKTFLQLGLHTDQRDAVRFIWVRDVKLAAESNNLRIFRFARVPFGVISSPFLLNATIRYHLDKEKTELREEIKRGIYVNNVFLSATDASTAVEKSQETRRIFKDARMNLREFRSNHQDVLTALGEDPEQTESEGSLLGIAWNLRSDELSFPTKKHDGSVWNKRQFLAYVAGFYYPLGLFTPAIMPFKVFLQHLWSKQYAWDEPFEWEEQQRADVLVNQFQDESPKLRRLISLGAKWKEKELHIFADASKEAYAAVAYLRTWDEKGYHTGLVMSKSRVPPKKGITIPRLELLAVLISTRLLRLLEEQLSHEGPVYIWSDSQAVLHWIARSTTVDRFVDNRLIEIRACPAQFRYVGSANNPADLATRGTTIETLMRCAQWRNGPPFLQGDMELWPEWTLTQSLVTMTAGVKQPELTELIDCRRFSDLSKLTKTKIHILRVLKRMMHNITIHLVQNMWRDVESKGPIQRMEVETVTNLLVKQKQRRAQEEMDVSRENLNTFKDEHGLIRRQGRLQTANLTAEQKSPILLPKSSPLTKLIILDSHQRVGHMGTSATLAEFRQRFWIPKGRSVVKHVLGRYCMPCRRWNARSFQSPTFPPLPSSRTQEARPFQHSGLDYFGPINVKDEKGRKKMWIA</sequence>